<dbReference type="AlphaFoldDB" id="A0A166I4R2"/>
<proteinExistence type="predicted"/>
<accession>A0A166I4R2</accession>
<feature type="compositionally biased region" description="Polar residues" evidence="1">
    <location>
        <begin position="36"/>
        <end position="48"/>
    </location>
</feature>
<evidence type="ECO:0000313" key="3">
    <source>
        <dbReference type="Proteomes" id="UP000077755"/>
    </source>
</evidence>
<evidence type="ECO:0000313" key="2">
    <source>
        <dbReference type="EMBL" id="WOG84424.1"/>
    </source>
</evidence>
<dbReference type="Gramene" id="KZN10744">
    <property type="protein sequence ID" value="KZN10744"/>
    <property type="gene ID" value="DCAR_003400"/>
</dbReference>
<organism evidence="2 3">
    <name type="scientific">Daucus carota subsp. sativus</name>
    <name type="common">Carrot</name>
    <dbReference type="NCBI Taxonomy" id="79200"/>
    <lineage>
        <taxon>Eukaryota</taxon>
        <taxon>Viridiplantae</taxon>
        <taxon>Streptophyta</taxon>
        <taxon>Embryophyta</taxon>
        <taxon>Tracheophyta</taxon>
        <taxon>Spermatophyta</taxon>
        <taxon>Magnoliopsida</taxon>
        <taxon>eudicotyledons</taxon>
        <taxon>Gunneridae</taxon>
        <taxon>Pentapetalae</taxon>
        <taxon>asterids</taxon>
        <taxon>campanulids</taxon>
        <taxon>Apiales</taxon>
        <taxon>Apiaceae</taxon>
        <taxon>Apioideae</taxon>
        <taxon>Scandiceae</taxon>
        <taxon>Daucinae</taxon>
        <taxon>Daucus</taxon>
        <taxon>Daucus sect. Daucus</taxon>
    </lineage>
</organism>
<protein>
    <submittedName>
        <fullName evidence="2">Uncharacterized protein</fullName>
    </submittedName>
</protein>
<dbReference type="OMA" id="MRIFGKH"/>
<sequence>MRIFGKLMFPGRFIILSASGMLVLAATTYDIHRSIKNNSTPPTQQEMQELNDYIKSLRPPS</sequence>
<keyword evidence="3" id="KW-1185">Reference proteome</keyword>
<reference evidence="2" key="1">
    <citation type="journal article" date="2016" name="Nat. Genet.">
        <title>A high-quality carrot genome assembly provides new insights into carotenoid accumulation and asterid genome evolution.</title>
        <authorList>
            <person name="Iorizzo M."/>
            <person name="Ellison S."/>
            <person name="Senalik D."/>
            <person name="Zeng P."/>
            <person name="Satapoomin P."/>
            <person name="Huang J."/>
            <person name="Bowman M."/>
            <person name="Iovene M."/>
            <person name="Sanseverino W."/>
            <person name="Cavagnaro P."/>
            <person name="Yildiz M."/>
            <person name="Macko-Podgorni A."/>
            <person name="Moranska E."/>
            <person name="Grzebelus E."/>
            <person name="Grzebelus D."/>
            <person name="Ashrafi H."/>
            <person name="Zheng Z."/>
            <person name="Cheng S."/>
            <person name="Spooner D."/>
            <person name="Van Deynze A."/>
            <person name="Simon P."/>
        </authorList>
    </citation>
    <scope>NUCLEOTIDE SEQUENCE</scope>
    <source>
        <tissue evidence="2">Leaf</tissue>
    </source>
</reference>
<name>A0A166I4R2_DAUCS</name>
<gene>
    <name evidence="2" type="ORF">DCAR_0103607</name>
</gene>
<dbReference type="EMBL" id="CP093343">
    <property type="protein sequence ID" value="WOG84424.1"/>
    <property type="molecule type" value="Genomic_DNA"/>
</dbReference>
<reference evidence="2" key="2">
    <citation type="submission" date="2022-03" db="EMBL/GenBank/DDBJ databases">
        <title>Draft title - Genomic analysis of global carrot germplasm unveils the trajectory of domestication and the origin of high carotenoid orange carrot.</title>
        <authorList>
            <person name="Iorizzo M."/>
            <person name="Ellison S."/>
            <person name="Senalik D."/>
            <person name="Macko-Podgorni A."/>
            <person name="Grzebelus D."/>
            <person name="Bostan H."/>
            <person name="Rolling W."/>
            <person name="Curaba J."/>
            <person name="Simon P."/>
        </authorList>
    </citation>
    <scope>NUCLEOTIDE SEQUENCE</scope>
    <source>
        <tissue evidence="2">Leaf</tissue>
    </source>
</reference>
<dbReference type="Proteomes" id="UP000077755">
    <property type="component" value="Chromosome 1"/>
</dbReference>
<feature type="region of interest" description="Disordered" evidence="1">
    <location>
        <begin position="36"/>
        <end position="61"/>
    </location>
</feature>
<evidence type="ECO:0000256" key="1">
    <source>
        <dbReference type="SAM" id="MobiDB-lite"/>
    </source>
</evidence>